<keyword evidence="3" id="KW-1185">Reference proteome</keyword>
<dbReference type="EMBL" id="AP022557">
    <property type="protein sequence ID" value="BBW97976.1"/>
    <property type="molecule type" value="Genomic_DNA"/>
</dbReference>
<sequence>MAKQEDAVVIAIHLLRKLLGFSSERAWHRFVTGNLFTDGQFLERSRYHRRCRSLRFAIKWIRHQLAKRGQHHAYAVVDSMPIEWCHAARMDRVKRFRGIVDIGFCASKKQWYDGFTFHLQVTDQGLPMGYVVTEASCHDRTAAETVMTPIPHPYNLGTRDSSVANGKKKLYEAYHIAFWTPSRKNQKHRPSESWETWLKQKRKVIETVFSVLID</sequence>
<accession>A0A679FW77</accession>
<dbReference type="Proteomes" id="UP000501421">
    <property type="component" value="Chromosome"/>
</dbReference>
<gene>
    <name evidence="2" type="ORF">GsuE55_28090</name>
</gene>
<protein>
    <recommendedName>
        <fullName evidence="1">Transposase DDE domain-containing protein</fullName>
    </recommendedName>
</protein>
<evidence type="ECO:0000313" key="2">
    <source>
        <dbReference type="EMBL" id="BBW97976.1"/>
    </source>
</evidence>
<dbReference type="AlphaFoldDB" id="A0A679FW77"/>
<name>A0A679FW77_9BACL</name>
<dbReference type="InterPro" id="IPR025668">
    <property type="entry name" value="Tnp_DDE_dom"/>
</dbReference>
<reference evidence="3" key="1">
    <citation type="journal article" date="2020" name="Microbiol. Resour. Announc.">
        <title>Complete Genome Sequence of Geobacillus sp. Strain E55-1, Isolated from Mine Geyser in Japan.</title>
        <authorList>
            <person name="Miyazaki K."/>
            <person name="Hase E."/>
            <person name="Tokito N."/>
        </authorList>
    </citation>
    <scope>NUCLEOTIDE SEQUENCE [LARGE SCALE GENOMIC DNA]</scope>
    <source>
        <strain evidence="3">E55-1</strain>
    </source>
</reference>
<dbReference type="Pfam" id="PF13612">
    <property type="entry name" value="DDE_Tnp_1_3"/>
    <property type="match status" value="1"/>
</dbReference>
<dbReference type="NCBIfam" id="NF033520">
    <property type="entry name" value="transpos_IS982"/>
    <property type="match status" value="1"/>
</dbReference>
<evidence type="ECO:0000313" key="3">
    <source>
        <dbReference type="Proteomes" id="UP000501421"/>
    </source>
</evidence>
<evidence type="ECO:0000259" key="1">
    <source>
        <dbReference type="Pfam" id="PF13612"/>
    </source>
</evidence>
<proteinExistence type="predicted"/>
<organism evidence="2 3">
    <name type="scientific">Geobacillus subterraneus</name>
    <dbReference type="NCBI Taxonomy" id="129338"/>
    <lineage>
        <taxon>Bacteria</taxon>
        <taxon>Bacillati</taxon>
        <taxon>Bacillota</taxon>
        <taxon>Bacilli</taxon>
        <taxon>Bacillales</taxon>
        <taxon>Anoxybacillaceae</taxon>
        <taxon>Geobacillus</taxon>
    </lineage>
</organism>
<feature type="domain" description="Transposase DDE" evidence="1">
    <location>
        <begin position="69"/>
        <end position="212"/>
    </location>
</feature>